<comment type="caution">
    <text evidence="1">The sequence shown here is derived from an EMBL/GenBank/DDBJ whole genome shotgun (WGS) entry which is preliminary data.</text>
</comment>
<evidence type="ECO:0000313" key="1">
    <source>
        <dbReference type="EMBL" id="OZG68345.1"/>
    </source>
</evidence>
<dbReference type="AlphaFoldDB" id="A0A261GAZ8"/>
<sequence length="77" mass="8399">AAGGGGYVVDDARRRIEGIIAATNPARLNREIAVIQDELERVSRDRTEAMARRAGLDMGYLGKAIERMRADAGQNDK</sequence>
<reference evidence="1 2" key="1">
    <citation type="journal article" date="2017" name="BMC Genomics">
        <title>Comparative genomic and phylogenomic analyses of the Bifidobacteriaceae family.</title>
        <authorList>
            <person name="Lugli G.A."/>
            <person name="Milani C."/>
            <person name="Turroni F."/>
            <person name="Duranti S."/>
            <person name="Mancabelli L."/>
            <person name="Mangifesta M."/>
            <person name="Ferrario C."/>
            <person name="Modesto M."/>
            <person name="Mattarelli P."/>
            <person name="Jiri K."/>
            <person name="van Sinderen D."/>
            <person name="Ventura M."/>
        </authorList>
    </citation>
    <scope>NUCLEOTIDE SEQUENCE [LARGE SCALE GENOMIC DNA]</scope>
    <source>
        <strain evidence="1 2">DSM 100216</strain>
    </source>
</reference>
<organism evidence="1 2">
    <name type="scientific">Bifidobacterium eulemuris</name>
    <dbReference type="NCBI Taxonomy" id="1765219"/>
    <lineage>
        <taxon>Bacteria</taxon>
        <taxon>Bacillati</taxon>
        <taxon>Actinomycetota</taxon>
        <taxon>Actinomycetes</taxon>
        <taxon>Bifidobacteriales</taxon>
        <taxon>Bifidobacteriaceae</taxon>
        <taxon>Bifidobacterium</taxon>
    </lineage>
</organism>
<feature type="non-terminal residue" evidence="1">
    <location>
        <position position="1"/>
    </location>
</feature>
<evidence type="ECO:0000313" key="2">
    <source>
        <dbReference type="Proteomes" id="UP000216057"/>
    </source>
</evidence>
<accession>A0A261GAZ8</accession>
<dbReference type="Proteomes" id="UP000216057">
    <property type="component" value="Unassembled WGS sequence"/>
</dbReference>
<proteinExistence type="predicted"/>
<protein>
    <submittedName>
        <fullName evidence="1">Uncharacterized protein</fullName>
    </submittedName>
</protein>
<name>A0A261GAZ8_9BIFI</name>
<gene>
    <name evidence="1" type="ORF">BEUL_1358</name>
</gene>
<dbReference type="EMBL" id="MWWZ01000006">
    <property type="protein sequence ID" value="OZG68345.1"/>
    <property type="molecule type" value="Genomic_DNA"/>
</dbReference>